<dbReference type="InterPro" id="IPR006311">
    <property type="entry name" value="TAT_signal"/>
</dbReference>
<feature type="domain" description="Aminotransferase class V" evidence="3">
    <location>
        <begin position="70"/>
        <end position="409"/>
    </location>
</feature>
<evidence type="ECO:0000256" key="2">
    <source>
        <dbReference type="SAM" id="SignalP"/>
    </source>
</evidence>
<keyword evidence="4" id="KW-0456">Lyase</keyword>
<dbReference type="Gene3D" id="3.90.1150.10">
    <property type="entry name" value="Aspartate Aminotransferase, domain 1"/>
    <property type="match status" value="1"/>
</dbReference>
<evidence type="ECO:0000259" key="3">
    <source>
        <dbReference type="Pfam" id="PF00266"/>
    </source>
</evidence>
<dbReference type="PANTHER" id="PTHR43092:SF6">
    <property type="entry name" value="BLR1280 PROTEIN"/>
    <property type="match status" value="1"/>
</dbReference>
<dbReference type="EMBL" id="JACHLR010000038">
    <property type="protein sequence ID" value="MBB4860935.1"/>
    <property type="molecule type" value="Genomic_DNA"/>
</dbReference>
<dbReference type="PROSITE" id="PS51318">
    <property type="entry name" value="TAT"/>
    <property type="match status" value="1"/>
</dbReference>
<dbReference type="PANTHER" id="PTHR43092">
    <property type="entry name" value="L-CYSTEINE DESULFHYDRASE"/>
    <property type="match status" value="1"/>
</dbReference>
<dbReference type="InterPro" id="IPR015422">
    <property type="entry name" value="PyrdxlP-dep_Trfase_small"/>
</dbReference>
<sequence length="422" mass="45797">MSFDRRRVLIGAGALPLAAGLASALPAAARGKTDPAFWRGVAEQYDAPRDVIQLENGNWGMMARPVAAEYATQVSRVNRDTSYYARRGMGADLVAARNALAGALGVPAEQIAMTRNATEALQALILGYNRLKAGDSVLYADLDYDSMQACMESLRAHRGVNVRRIALPYPATRVSLVDAYRAAFDADPRIRLVLLTHLSHRTGLVVPVREIVRLARERGIDAIVDAAHSWYQLDFALPDLDCDFVAINGHKWLGAPLGVAAMYIRETVLDRIDKHPANDADAANNTQARVHTGTVDFAAQLTVPAALAFQEGIGRTRRAERLRSLRNRWVRQVRGVDGIEVLTPDDPELHGGITSFRLRGITDVAGNMAIARTLLEQHGIFTVHRDGVAGGACVRVSPALFNTETQMDALASALRLMASGHG</sequence>
<dbReference type="InterPro" id="IPR015421">
    <property type="entry name" value="PyrdxlP-dep_Trfase_major"/>
</dbReference>
<feature type="chain" id="PRO_5030752454" evidence="2">
    <location>
        <begin position="25"/>
        <end position="422"/>
    </location>
</feature>
<gene>
    <name evidence="4" type="ORF">HNO88_004281</name>
</gene>
<keyword evidence="2" id="KW-0732">Signal</keyword>
<evidence type="ECO:0000313" key="4">
    <source>
        <dbReference type="EMBL" id="MBB4860935.1"/>
    </source>
</evidence>
<keyword evidence="1" id="KW-0663">Pyridoxal phosphate</keyword>
<evidence type="ECO:0000256" key="1">
    <source>
        <dbReference type="ARBA" id="ARBA00022898"/>
    </source>
</evidence>
<dbReference type="RefSeq" id="WP_184250512.1">
    <property type="nucleotide sequence ID" value="NZ_JACHLR010000038.1"/>
</dbReference>
<comment type="caution">
    <text evidence="4">The sequence shown here is derived from an EMBL/GenBank/DDBJ whole genome shotgun (WGS) entry which is preliminary data.</text>
</comment>
<dbReference type="AlphaFoldDB" id="A0A7W7KDP0"/>
<dbReference type="Proteomes" id="UP000555448">
    <property type="component" value="Unassembled WGS sequence"/>
</dbReference>
<feature type="signal peptide" evidence="2">
    <location>
        <begin position="1"/>
        <end position="24"/>
    </location>
</feature>
<organism evidence="4 5">
    <name type="scientific">Novosphingobium chloroacetimidivorans</name>
    <dbReference type="NCBI Taxonomy" id="1428314"/>
    <lineage>
        <taxon>Bacteria</taxon>
        <taxon>Pseudomonadati</taxon>
        <taxon>Pseudomonadota</taxon>
        <taxon>Alphaproteobacteria</taxon>
        <taxon>Sphingomonadales</taxon>
        <taxon>Sphingomonadaceae</taxon>
        <taxon>Novosphingobium</taxon>
    </lineage>
</organism>
<name>A0A7W7KDP0_9SPHN</name>
<reference evidence="4 5" key="1">
    <citation type="submission" date="2020-08" db="EMBL/GenBank/DDBJ databases">
        <title>Functional genomics of gut bacteria from endangered species of beetles.</title>
        <authorList>
            <person name="Carlos-Shanley C."/>
        </authorList>
    </citation>
    <scope>NUCLEOTIDE SEQUENCE [LARGE SCALE GENOMIC DNA]</scope>
    <source>
        <strain evidence="4 5">S00245</strain>
    </source>
</reference>
<dbReference type="Gene3D" id="3.40.640.10">
    <property type="entry name" value="Type I PLP-dependent aspartate aminotransferase-like (Major domain)"/>
    <property type="match status" value="1"/>
</dbReference>
<dbReference type="InterPro" id="IPR000192">
    <property type="entry name" value="Aminotrans_V_dom"/>
</dbReference>
<keyword evidence="5" id="KW-1185">Reference proteome</keyword>
<protein>
    <submittedName>
        <fullName evidence="4">Selenocysteine lyase/cysteine desulfurase</fullName>
    </submittedName>
</protein>
<dbReference type="GO" id="GO:0016829">
    <property type="term" value="F:lyase activity"/>
    <property type="evidence" value="ECO:0007669"/>
    <property type="project" value="UniProtKB-KW"/>
</dbReference>
<accession>A0A7W7KDP0</accession>
<evidence type="ECO:0000313" key="5">
    <source>
        <dbReference type="Proteomes" id="UP000555448"/>
    </source>
</evidence>
<dbReference type="Pfam" id="PF00266">
    <property type="entry name" value="Aminotran_5"/>
    <property type="match status" value="1"/>
</dbReference>
<proteinExistence type="predicted"/>
<dbReference type="InterPro" id="IPR015424">
    <property type="entry name" value="PyrdxlP-dep_Trfase"/>
</dbReference>
<dbReference type="SUPFAM" id="SSF53383">
    <property type="entry name" value="PLP-dependent transferases"/>
    <property type="match status" value="1"/>
</dbReference>